<dbReference type="AlphaFoldDB" id="E1RD72"/>
<sequence>MEKNRKNPTVLLVCNKCGHMWEPNEGSKKPQCSKCRSTSKHYAKPHEIEAYISGAVISPDFTKKADEPGEIPTVENNPDSLKSEVQDIDIEALINRDLEEESDGKEEDQPPEEDKKGCNMTYVIVAALVLIGGALAGWFFLSRWRAKNDVRRAKGDQEVKEHRTGYEGLHRAGYPTI</sequence>
<gene>
    <name evidence="3" type="ordered locus">Mpet_2308</name>
</gene>
<evidence type="ECO:0000256" key="1">
    <source>
        <dbReference type="SAM" id="MobiDB-lite"/>
    </source>
</evidence>
<dbReference type="Proteomes" id="UP000006565">
    <property type="component" value="Chromosome"/>
</dbReference>
<evidence type="ECO:0000313" key="4">
    <source>
        <dbReference type="Proteomes" id="UP000006565"/>
    </source>
</evidence>
<reference evidence="3 4" key="1">
    <citation type="journal article" date="2010" name="Stand. Genomic Sci.">
        <title>Complete genome sequence of Methanoplanus petrolearius type strain (SEBR 4847).</title>
        <authorList>
            <person name="Brambilla E."/>
            <person name="Djao O.D."/>
            <person name="Daligault H."/>
            <person name="Lapidus A."/>
            <person name="Lucas S."/>
            <person name="Hammon N."/>
            <person name="Nolan M."/>
            <person name="Tice H."/>
            <person name="Cheng J.F."/>
            <person name="Han C."/>
            <person name="Tapia R."/>
            <person name="Goodwin L."/>
            <person name="Pitluck S."/>
            <person name="Liolios K."/>
            <person name="Ivanova N."/>
            <person name="Mavromatis K."/>
            <person name="Mikhailova N."/>
            <person name="Pati A."/>
            <person name="Chen A."/>
            <person name="Palaniappan K."/>
            <person name="Land M."/>
            <person name="Hauser L."/>
            <person name="Chang Y.J."/>
            <person name="Jeffries C.D."/>
            <person name="Rohde M."/>
            <person name="Spring S."/>
            <person name="Sikorski J."/>
            <person name="Goker M."/>
            <person name="Woyke T."/>
            <person name="Bristow J."/>
            <person name="Eisen J.A."/>
            <person name="Markowitz V."/>
            <person name="Hugenholtz P."/>
            <person name="Kyrpides N.C."/>
            <person name="Klenk H.P."/>
        </authorList>
    </citation>
    <scope>NUCLEOTIDE SEQUENCE [LARGE SCALE GENOMIC DNA]</scope>
    <source>
        <strain evidence="4">DSM 11571 / OCM 486 / SEBR 4847</strain>
    </source>
</reference>
<dbReference type="KEGG" id="mpi:Mpet_2308"/>
<dbReference type="GeneID" id="9744794"/>
<keyword evidence="4" id="KW-1185">Reference proteome</keyword>
<feature type="compositionally biased region" description="Acidic residues" evidence="1">
    <location>
        <begin position="98"/>
        <end position="111"/>
    </location>
</feature>
<proteinExistence type="predicted"/>
<feature type="region of interest" description="Disordered" evidence="1">
    <location>
        <begin position="94"/>
        <end position="116"/>
    </location>
</feature>
<dbReference type="HOGENOM" id="CLU_1514633_0_0_2"/>
<dbReference type="RefSeq" id="WP_013330232.1">
    <property type="nucleotide sequence ID" value="NC_014507.1"/>
</dbReference>
<keyword evidence="2" id="KW-0472">Membrane</keyword>
<keyword evidence="2" id="KW-1133">Transmembrane helix</keyword>
<protein>
    <submittedName>
        <fullName evidence="3">Uncharacterized protein</fullName>
    </submittedName>
</protein>
<feature type="transmembrane region" description="Helical" evidence="2">
    <location>
        <begin position="120"/>
        <end position="141"/>
    </location>
</feature>
<name>E1RD72_METP4</name>
<organism evidence="3 4">
    <name type="scientific">Methanolacinia petrolearia (strain DSM 11571 / OCM 486 / SEBR 4847)</name>
    <name type="common">Methanoplanus petrolearius</name>
    <dbReference type="NCBI Taxonomy" id="679926"/>
    <lineage>
        <taxon>Archaea</taxon>
        <taxon>Methanobacteriati</taxon>
        <taxon>Methanobacteriota</taxon>
        <taxon>Stenosarchaea group</taxon>
        <taxon>Methanomicrobia</taxon>
        <taxon>Methanomicrobiales</taxon>
        <taxon>Methanomicrobiaceae</taxon>
        <taxon>Methanolacinia</taxon>
    </lineage>
</organism>
<feature type="region of interest" description="Disordered" evidence="1">
    <location>
        <begin position="62"/>
        <end position="82"/>
    </location>
</feature>
<dbReference type="EMBL" id="CP002117">
    <property type="protein sequence ID" value="ADN37055.1"/>
    <property type="molecule type" value="Genomic_DNA"/>
</dbReference>
<dbReference type="STRING" id="679926.Mpet_2308"/>
<evidence type="ECO:0000256" key="2">
    <source>
        <dbReference type="SAM" id="Phobius"/>
    </source>
</evidence>
<accession>E1RD72</accession>
<keyword evidence="2" id="KW-0812">Transmembrane</keyword>
<evidence type="ECO:0000313" key="3">
    <source>
        <dbReference type="EMBL" id="ADN37055.1"/>
    </source>
</evidence>